<gene>
    <name evidence="16" type="ORF">CF394_02130</name>
</gene>
<evidence type="ECO:0000256" key="10">
    <source>
        <dbReference type="ARBA" id="ARBA00022884"/>
    </source>
</evidence>
<dbReference type="GO" id="GO:0005737">
    <property type="term" value="C:cytoplasm"/>
    <property type="evidence" value="ECO:0007669"/>
    <property type="project" value="UniProtKB-SubCell"/>
</dbReference>
<dbReference type="OrthoDB" id="9810297at2"/>
<keyword evidence="8 14" id="KW-0808">Transferase</keyword>
<dbReference type="GO" id="GO:0003723">
    <property type="term" value="F:RNA binding"/>
    <property type="evidence" value="ECO:0007669"/>
    <property type="project" value="UniProtKB-UniRule"/>
</dbReference>
<dbReference type="SUPFAM" id="SSF48013">
    <property type="entry name" value="NusB-like"/>
    <property type="match status" value="1"/>
</dbReference>
<keyword evidence="10 14" id="KW-0694">RNA-binding</keyword>
<evidence type="ECO:0000256" key="5">
    <source>
        <dbReference type="ARBA" id="ARBA00022490"/>
    </source>
</evidence>
<evidence type="ECO:0000259" key="15">
    <source>
        <dbReference type="PROSITE" id="PS51686"/>
    </source>
</evidence>
<feature type="binding site" evidence="14">
    <location>
        <position position="329"/>
    </location>
    <ligand>
        <name>S-adenosyl-L-methionine</name>
        <dbReference type="ChEBI" id="CHEBI:59789"/>
    </ligand>
</feature>
<dbReference type="InterPro" id="IPR004573">
    <property type="entry name" value="rRNA_ssu_MeTfrase_B"/>
</dbReference>
<name>A0A264W6M0_9BACL</name>
<comment type="subcellular location">
    <subcellularLocation>
        <location evidence="2">Cytoplasm</location>
    </subcellularLocation>
</comment>
<evidence type="ECO:0000256" key="13">
    <source>
        <dbReference type="ARBA" id="ARBA00047283"/>
    </source>
</evidence>
<evidence type="ECO:0000313" key="16">
    <source>
        <dbReference type="EMBL" id="OZS79238.1"/>
    </source>
</evidence>
<evidence type="ECO:0000256" key="12">
    <source>
        <dbReference type="ARBA" id="ARBA00031088"/>
    </source>
</evidence>
<dbReference type="RefSeq" id="WP_094941618.1">
    <property type="nucleotide sequence ID" value="NZ_NOKQ01000134.1"/>
</dbReference>
<dbReference type="PANTHER" id="PTHR22807">
    <property type="entry name" value="NOP2 YEAST -RELATED NOL1/NOP2/FMU SUN DOMAIN-CONTAINING"/>
    <property type="match status" value="1"/>
</dbReference>
<evidence type="ECO:0000256" key="14">
    <source>
        <dbReference type="PROSITE-ProRule" id="PRU01023"/>
    </source>
</evidence>
<evidence type="ECO:0000256" key="7">
    <source>
        <dbReference type="ARBA" id="ARBA00022603"/>
    </source>
</evidence>
<dbReference type="Proteomes" id="UP000217065">
    <property type="component" value="Unassembled WGS sequence"/>
</dbReference>
<accession>A0A264W6M0</accession>
<dbReference type="PRINTS" id="PR02008">
    <property type="entry name" value="RCMTFAMILY"/>
</dbReference>
<keyword evidence="9 14" id="KW-0949">S-adenosyl-L-methionine</keyword>
<keyword evidence="5" id="KW-0963">Cytoplasm</keyword>
<evidence type="ECO:0000256" key="11">
    <source>
        <dbReference type="ARBA" id="ARBA00030399"/>
    </source>
</evidence>
<dbReference type="FunFam" id="3.30.70.1170:FF:000003">
    <property type="entry name" value="16S rRNA (Cytosine(967)-C(5))-methyltransferase RsmB"/>
    <property type="match status" value="1"/>
</dbReference>
<evidence type="ECO:0000256" key="1">
    <source>
        <dbReference type="ARBA" id="ARBA00002724"/>
    </source>
</evidence>
<feature type="binding site" evidence="14">
    <location>
        <position position="310"/>
    </location>
    <ligand>
        <name>S-adenosyl-L-methionine</name>
        <dbReference type="ChEBI" id="CHEBI:59789"/>
    </ligand>
</feature>
<evidence type="ECO:0000256" key="8">
    <source>
        <dbReference type="ARBA" id="ARBA00022679"/>
    </source>
</evidence>
<comment type="function">
    <text evidence="1">Specifically methylates the cytosine at position 967 (m5C967) of 16S rRNA.</text>
</comment>
<dbReference type="Gene3D" id="3.30.70.1170">
    <property type="entry name" value="Sun protein, domain 3"/>
    <property type="match status" value="1"/>
</dbReference>
<dbReference type="InterPro" id="IPR023267">
    <property type="entry name" value="RCMT"/>
</dbReference>
<dbReference type="SUPFAM" id="SSF53335">
    <property type="entry name" value="S-adenosyl-L-methionine-dependent methyltransferases"/>
    <property type="match status" value="1"/>
</dbReference>
<dbReference type="Gene3D" id="3.40.50.150">
    <property type="entry name" value="Vaccinia Virus protein VP39"/>
    <property type="match status" value="1"/>
</dbReference>
<feature type="active site" description="Nucleophile" evidence="14">
    <location>
        <position position="382"/>
    </location>
</feature>
<comment type="similarity">
    <text evidence="3 14">Belongs to the class I-like SAM-binding methyltransferase superfamily. RsmB/NOP family.</text>
</comment>
<dbReference type="InterPro" id="IPR006027">
    <property type="entry name" value="NusB_RsmB_TIM44"/>
</dbReference>
<proteinExistence type="inferred from homology"/>
<dbReference type="FunFam" id="3.40.50.150:FF:000022">
    <property type="entry name" value="Ribosomal RNA small subunit methyltransferase B"/>
    <property type="match status" value="1"/>
</dbReference>
<feature type="domain" description="SAM-dependent MTase RsmB/NOP-type" evidence="15">
    <location>
        <begin position="171"/>
        <end position="443"/>
    </location>
</feature>
<dbReference type="Pfam" id="PF22458">
    <property type="entry name" value="RsmF-B_ferredox"/>
    <property type="match status" value="1"/>
</dbReference>
<dbReference type="NCBIfam" id="NF011494">
    <property type="entry name" value="PRK14902.1"/>
    <property type="match status" value="1"/>
</dbReference>
<dbReference type="InterPro" id="IPR029063">
    <property type="entry name" value="SAM-dependent_MTases_sf"/>
</dbReference>
<dbReference type="InterPro" id="IPR049560">
    <property type="entry name" value="MeTrfase_RsmB-F_NOP2_cat"/>
</dbReference>
<evidence type="ECO:0000256" key="6">
    <source>
        <dbReference type="ARBA" id="ARBA00022552"/>
    </source>
</evidence>
<dbReference type="Pfam" id="PF01189">
    <property type="entry name" value="Methyltr_RsmB-F"/>
    <property type="match status" value="1"/>
</dbReference>
<sequence length="447" mass="49521">MKKKSIGNPRDAALHVLLEVDKNQAYSNLLLSKHLKQHKIAPVDRGLMTELTYGTLQHKMTLDYYLKPFVKGKIEPWVQWLLRMAIYQITYLDRIPDHAVVNESVQLAKLHGHKGVSGLVNGVLRSYLRKGPPSLDGIKDPVDRLSIESSHPRWMIDNWVAAFGFEKAEKIAHQNNVAPPQTVRVNTHKISVDEAIQALEQEGFQVRRGLLPESLHLSGKVAAGSELFATGGLTIQDESSMMPAHALGLREGLNILDMCAAPGGKTTHIAQLMNDTGEITALDLHEHKMKLIHDNADRLGFHTITTIVSDARKATESLEQKQFDRILVDAPCSGYGVIRRKPDMKYSKQPADAERLATIQLDILEEAYNLLAPGGVLVYSTCTIEPTENQEVVSSFLKLHPDLSEQALPDFLHQLPHAATSPGLQVLPYEDGDGFYLAALLKADTKG</sequence>
<dbReference type="FunFam" id="1.10.940.10:FF:000006">
    <property type="entry name" value="16S rRNA (Cytosine(967)-C(5))-methyltransferase RsmB"/>
    <property type="match status" value="1"/>
</dbReference>
<dbReference type="InterPro" id="IPR018314">
    <property type="entry name" value="RsmB/NOL1/NOP2-like_CS"/>
</dbReference>
<comment type="caution">
    <text evidence="16">The sequence shown here is derived from an EMBL/GenBank/DDBJ whole genome shotgun (WGS) entry which is preliminary data.</text>
</comment>
<dbReference type="EC" id="2.1.1.176" evidence="4"/>
<dbReference type="Pfam" id="PF01029">
    <property type="entry name" value="NusB"/>
    <property type="match status" value="1"/>
</dbReference>
<evidence type="ECO:0000256" key="3">
    <source>
        <dbReference type="ARBA" id="ARBA00007494"/>
    </source>
</evidence>
<reference evidence="16 17" key="1">
    <citation type="submission" date="2017-07" db="EMBL/GenBank/DDBJ databases">
        <title>Tetzosporium hominis gen.nov. sp.nov.</title>
        <authorList>
            <person name="Tetz G."/>
            <person name="Tetz V."/>
        </authorList>
    </citation>
    <scope>NUCLEOTIDE SEQUENCE [LARGE SCALE GENOMIC DNA]</scope>
    <source>
        <strain evidence="16 17">VT-49</strain>
    </source>
</reference>
<dbReference type="InterPro" id="IPR054728">
    <property type="entry name" value="RsmB-like_ferredoxin"/>
</dbReference>
<feature type="binding site" evidence="14">
    <location>
        <position position="283"/>
    </location>
    <ligand>
        <name>S-adenosyl-L-methionine</name>
        <dbReference type="ChEBI" id="CHEBI:59789"/>
    </ligand>
</feature>
<organism evidence="16 17">
    <name type="scientific">Tetzosporium hominis</name>
    <dbReference type="NCBI Taxonomy" id="2020506"/>
    <lineage>
        <taxon>Bacteria</taxon>
        <taxon>Bacillati</taxon>
        <taxon>Bacillota</taxon>
        <taxon>Bacilli</taxon>
        <taxon>Bacillales</taxon>
        <taxon>Caryophanaceae</taxon>
        <taxon>Tetzosporium</taxon>
    </lineage>
</organism>
<evidence type="ECO:0000256" key="9">
    <source>
        <dbReference type="ARBA" id="ARBA00022691"/>
    </source>
</evidence>
<evidence type="ECO:0000256" key="4">
    <source>
        <dbReference type="ARBA" id="ARBA00012140"/>
    </source>
</evidence>
<dbReference type="GO" id="GO:0006355">
    <property type="term" value="P:regulation of DNA-templated transcription"/>
    <property type="evidence" value="ECO:0007669"/>
    <property type="project" value="InterPro"/>
</dbReference>
<dbReference type="GO" id="GO:0008649">
    <property type="term" value="F:rRNA methyltransferase activity"/>
    <property type="evidence" value="ECO:0007669"/>
    <property type="project" value="InterPro"/>
</dbReference>
<keyword evidence="6" id="KW-0698">rRNA processing</keyword>
<keyword evidence="7 14" id="KW-0489">Methyltransferase</keyword>
<evidence type="ECO:0000256" key="2">
    <source>
        <dbReference type="ARBA" id="ARBA00004496"/>
    </source>
</evidence>
<dbReference type="PANTHER" id="PTHR22807:SF53">
    <property type="entry name" value="RIBOSOMAL RNA SMALL SUBUNIT METHYLTRANSFERASE B-RELATED"/>
    <property type="match status" value="1"/>
</dbReference>
<evidence type="ECO:0000313" key="17">
    <source>
        <dbReference type="Proteomes" id="UP000217065"/>
    </source>
</evidence>
<comment type="catalytic activity">
    <reaction evidence="13">
        <text>cytidine(967) in 16S rRNA + S-adenosyl-L-methionine = 5-methylcytidine(967) in 16S rRNA + S-adenosyl-L-homocysteine + H(+)</text>
        <dbReference type="Rhea" id="RHEA:42748"/>
        <dbReference type="Rhea" id="RHEA-COMP:10219"/>
        <dbReference type="Rhea" id="RHEA-COMP:10220"/>
        <dbReference type="ChEBI" id="CHEBI:15378"/>
        <dbReference type="ChEBI" id="CHEBI:57856"/>
        <dbReference type="ChEBI" id="CHEBI:59789"/>
        <dbReference type="ChEBI" id="CHEBI:74483"/>
        <dbReference type="ChEBI" id="CHEBI:82748"/>
        <dbReference type="EC" id="2.1.1.176"/>
    </reaction>
</comment>
<dbReference type="EMBL" id="NOKQ01000134">
    <property type="protein sequence ID" value="OZS79238.1"/>
    <property type="molecule type" value="Genomic_DNA"/>
</dbReference>
<feature type="binding site" evidence="14">
    <location>
        <begin position="259"/>
        <end position="265"/>
    </location>
    <ligand>
        <name>S-adenosyl-L-methionine</name>
        <dbReference type="ChEBI" id="CHEBI:59789"/>
    </ligand>
</feature>
<protein>
    <recommendedName>
        <fullName evidence="4">16S rRNA (cytosine(967)-C(5))-methyltransferase</fullName>
        <ecNumber evidence="4">2.1.1.176</ecNumber>
    </recommendedName>
    <alternativeName>
        <fullName evidence="11">16S rRNA m5C967 methyltransferase</fullName>
    </alternativeName>
    <alternativeName>
        <fullName evidence="12">rRNA (cytosine-C(5)-)-methyltransferase RsmB</fullName>
    </alternativeName>
</protein>
<dbReference type="AlphaFoldDB" id="A0A264W6M0"/>
<dbReference type="Gene3D" id="1.10.940.10">
    <property type="entry name" value="NusB-like"/>
    <property type="match status" value="1"/>
</dbReference>
<dbReference type="InterPro" id="IPR035926">
    <property type="entry name" value="NusB-like_sf"/>
</dbReference>
<keyword evidence="17" id="KW-1185">Reference proteome</keyword>
<dbReference type="NCBIfam" id="TIGR00563">
    <property type="entry name" value="rsmB"/>
    <property type="match status" value="1"/>
</dbReference>
<dbReference type="PROSITE" id="PS01153">
    <property type="entry name" value="NOL1_NOP2_SUN"/>
    <property type="match status" value="1"/>
</dbReference>
<dbReference type="CDD" id="cd02440">
    <property type="entry name" value="AdoMet_MTases"/>
    <property type="match status" value="1"/>
</dbReference>
<dbReference type="PROSITE" id="PS51686">
    <property type="entry name" value="SAM_MT_RSMB_NOP"/>
    <property type="match status" value="1"/>
</dbReference>
<dbReference type="InterPro" id="IPR001678">
    <property type="entry name" value="MeTrfase_RsmB-F_NOP2_dom"/>
</dbReference>